<reference evidence="5 6" key="1">
    <citation type="submission" date="2021-11" db="EMBL/GenBank/DDBJ databases">
        <title>Black yeast isolated from Biological Soil Crust.</title>
        <authorList>
            <person name="Kurbessoian T."/>
        </authorList>
    </citation>
    <scope>NUCLEOTIDE SEQUENCE [LARGE SCALE GENOMIC DNA]</scope>
    <source>
        <strain evidence="5 6">CCFEE 5522</strain>
    </source>
</reference>
<evidence type="ECO:0000313" key="6">
    <source>
        <dbReference type="Proteomes" id="UP001324427"/>
    </source>
</evidence>
<evidence type="ECO:0000313" key="5">
    <source>
        <dbReference type="EMBL" id="KAK4541916.1"/>
    </source>
</evidence>
<dbReference type="InterPro" id="IPR056669">
    <property type="entry name" value="DUF7767"/>
</dbReference>
<evidence type="ECO:0000259" key="2">
    <source>
        <dbReference type="Pfam" id="PF14420"/>
    </source>
</evidence>
<dbReference type="Pfam" id="PF24465">
    <property type="entry name" value="Tri-helical"/>
    <property type="match status" value="2"/>
</dbReference>
<name>A0AAV9JAU3_9PEZI</name>
<evidence type="ECO:0000256" key="1">
    <source>
        <dbReference type="SAM" id="MobiDB-lite"/>
    </source>
</evidence>
<dbReference type="Pfam" id="PF14420">
    <property type="entry name" value="Clr5"/>
    <property type="match status" value="1"/>
</dbReference>
<dbReference type="PANTHER" id="PTHR38788:SF5">
    <property type="entry name" value="CLR5 DOMAIN-CONTAINING PROTEIN"/>
    <property type="match status" value="1"/>
</dbReference>
<feature type="domain" description="Tri-helical" evidence="3">
    <location>
        <begin position="244"/>
        <end position="328"/>
    </location>
</feature>
<dbReference type="Pfam" id="PF24962">
    <property type="entry name" value="DUF7767"/>
    <property type="match status" value="1"/>
</dbReference>
<feature type="domain" description="Tri-helical" evidence="3">
    <location>
        <begin position="338"/>
        <end position="419"/>
    </location>
</feature>
<dbReference type="PANTHER" id="PTHR38788">
    <property type="entry name" value="CLR5 DOMAIN-CONTAINING PROTEIN"/>
    <property type="match status" value="1"/>
</dbReference>
<dbReference type="InterPro" id="IPR057940">
    <property type="entry name" value="Tri-helical_dom"/>
</dbReference>
<accession>A0AAV9JAU3</accession>
<proteinExistence type="predicted"/>
<dbReference type="InterPro" id="IPR025676">
    <property type="entry name" value="Clr5_dom"/>
</dbReference>
<keyword evidence="6" id="KW-1185">Reference proteome</keyword>
<feature type="compositionally biased region" description="Basic and acidic residues" evidence="1">
    <location>
        <begin position="417"/>
        <end position="427"/>
    </location>
</feature>
<dbReference type="AlphaFoldDB" id="A0AAV9JAU3"/>
<feature type="domain" description="DUF7767" evidence="4">
    <location>
        <begin position="483"/>
        <end position="574"/>
    </location>
</feature>
<evidence type="ECO:0000259" key="3">
    <source>
        <dbReference type="Pfam" id="PF24465"/>
    </source>
</evidence>
<comment type="caution">
    <text evidence="5">The sequence shown here is derived from an EMBL/GenBank/DDBJ whole genome shotgun (WGS) entry which is preliminary data.</text>
</comment>
<feature type="domain" description="Clr5" evidence="2">
    <location>
        <begin position="5"/>
        <end position="62"/>
    </location>
</feature>
<gene>
    <name evidence="5" type="ORF">LTR36_007280</name>
</gene>
<protein>
    <recommendedName>
        <fullName evidence="7">Clr5 domain-containing protein</fullName>
    </recommendedName>
</protein>
<evidence type="ECO:0008006" key="7">
    <source>
        <dbReference type="Google" id="ProtNLM"/>
    </source>
</evidence>
<dbReference type="EMBL" id="JAVFHQ010000047">
    <property type="protein sequence ID" value="KAK4541916.1"/>
    <property type="molecule type" value="Genomic_DNA"/>
</dbReference>
<dbReference type="Proteomes" id="UP001324427">
    <property type="component" value="Unassembled WGS sequence"/>
</dbReference>
<organism evidence="5 6">
    <name type="scientific">Oleoguttula mirabilis</name>
    <dbReference type="NCBI Taxonomy" id="1507867"/>
    <lineage>
        <taxon>Eukaryota</taxon>
        <taxon>Fungi</taxon>
        <taxon>Dikarya</taxon>
        <taxon>Ascomycota</taxon>
        <taxon>Pezizomycotina</taxon>
        <taxon>Dothideomycetes</taxon>
        <taxon>Dothideomycetidae</taxon>
        <taxon>Mycosphaerellales</taxon>
        <taxon>Teratosphaeriaceae</taxon>
        <taxon>Oleoguttula</taxon>
    </lineage>
</organism>
<feature type="region of interest" description="Disordered" evidence="1">
    <location>
        <begin position="417"/>
        <end position="469"/>
    </location>
</feature>
<sequence length="578" mass="65286">MGRAPKYDWDDKKDICYQLYVEQKKSPGEIVKYFAQHFGCAENELPGVRLFRRQFADRWHFPPRKARVKPADEPVVVERIKQLWEQNLGVKEIRAALQEEGWELGDNEFQRLRKKNGFRRRGDVGAYSIEVGAGGKRKRGPEEMEQWLPVDDDPVGGVMGELDGHDGTADALLGLQQPQHQPVFALTPEEEARRFEHMAKVQAESDQALLNRKRRRRIRGYGHLPPDDPGLAPRYSSETTLDECKAFLHLSNEMYSTVRSEYELICRDMGIERKKTVMENGLWQASKDRLVRENLHLSAMMHPLQPDLERKAVAIDVICADVTKRMRDSKKKLTVGEANNTLGLNPRSSKELRRKYYEILERDQYTTRLACGDEHWAELRQQWFDTSPLLQQVVTEGDPHRMKCVDILCRDATKRYNDDSLKKDPTRRQYQQALYGPGPGACRSNKKKETPNGLTPAPTAPKKPTKKRAAVAGDLNIDPALAPNPIPAYFRLSPDSNLIGNHPRIWLGKLASPTILALHAAAAGKAGAAQVSKAQGIIKNADGSEDSYQIDDDGELQVYLEAAGDKSTFVVVLEGGYA</sequence>
<evidence type="ECO:0000259" key="4">
    <source>
        <dbReference type="Pfam" id="PF24962"/>
    </source>
</evidence>